<keyword evidence="1" id="KW-0732">Signal</keyword>
<feature type="signal peptide" evidence="1">
    <location>
        <begin position="1"/>
        <end position="19"/>
    </location>
</feature>
<dbReference type="EMBL" id="CP001619">
    <property type="protein sequence ID" value="ACT93111.1"/>
    <property type="molecule type" value="Genomic_DNA"/>
</dbReference>
<evidence type="ECO:0000313" key="2">
    <source>
        <dbReference type="EMBL" id="ACT93111.1"/>
    </source>
</evidence>
<dbReference type="HOGENOM" id="CLU_663480_0_0_10"/>
<dbReference type="Proteomes" id="UP000002011">
    <property type="component" value="Chromosome"/>
</dbReference>
<accession>C6VUX4</accession>
<dbReference type="RefSeq" id="WP_015811365.1">
    <property type="nucleotide sequence ID" value="NC_013037.1"/>
</dbReference>
<keyword evidence="3" id="KW-1185">Reference proteome</keyword>
<dbReference type="eggNOG" id="ENOG5033N34">
    <property type="taxonomic scope" value="Bacteria"/>
</dbReference>
<evidence type="ECO:0000313" key="3">
    <source>
        <dbReference type="Proteomes" id="UP000002011"/>
    </source>
</evidence>
<proteinExistence type="predicted"/>
<protein>
    <submittedName>
        <fullName evidence="2">Uncharacterized protein</fullName>
    </submittedName>
</protein>
<reference evidence="2 3" key="1">
    <citation type="journal article" date="2009" name="Stand. Genomic Sci.">
        <title>Complete genome sequence of Dyadobacter fermentans type strain (NS114).</title>
        <authorList>
            <person name="Lang E."/>
            <person name="Lapidus A."/>
            <person name="Chertkov O."/>
            <person name="Brettin T."/>
            <person name="Detter J.C."/>
            <person name="Han C."/>
            <person name="Copeland A."/>
            <person name="Glavina Del Rio T."/>
            <person name="Nolan M."/>
            <person name="Chen F."/>
            <person name="Lucas S."/>
            <person name="Tice H."/>
            <person name="Cheng J.F."/>
            <person name="Land M."/>
            <person name="Hauser L."/>
            <person name="Chang Y.J."/>
            <person name="Jeffries C.D."/>
            <person name="Kopitz M."/>
            <person name="Bruce D."/>
            <person name="Goodwin L."/>
            <person name="Pitluck S."/>
            <person name="Ovchinnikova G."/>
            <person name="Pati A."/>
            <person name="Ivanova N."/>
            <person name="Mavrommatis K."/>
            <person name="Chen A."/>
            <person name="Palaniappan K."/>
            <person name="Chain P."/>
            <person name="Bristow J."/>
            <person name="Eisen J.A."/>
            <person name="Markowitz V."/>
            <person name="Hugenholtz P."/>
            <person name="Goker M."/>
            <person name="Rohde M."/>
            <person name="Kyrpides N.C."/>
            <person name="Klenk H.P."/>
        </authorList>
    </citation>
    <scope>NUCLEOTIDE SEQUENCE [LARGE SCALE GENOMIC DNA]</scope>
    <source>
        <strain evidence="3">ATCC 700827 / DSM 18053 / CIP 107007 / KCTC 52180 / NS114</strain>
    </source>
</reference>
<dbReference type="AlphaFoldDB" id="C6VUX4"/>
<dbReference type="KEGG" id="dfe:Dfer_1876"/>
<feature type="chain" id="PRO_5002971817" evidence="1">
    <location>
        <begin position="20"/>
        <end position="414"/>
    </location>
</feature>
<sequence length="414" mass="48260">MRNHIIVLFFSLAAPLVYSQDTIKVTFSQETDTLTKQRFIDRYENIFMTKVPTRHMLKFGLGFYPDNLSRFYSSEVRNLTYEIGYEFKILPAASIGVNIGVTNPYNYTPKFAGTFVANVQGKWYFDMAKRISQEKSANNFTGNFLSAVYEHRIRYDWRRFKLSRMGIEFGLQRRFLSQGRFEFAVGLFRQTYQNGYYQANEWLAGDQTTELAITTRTNIGLAIGDWKRTSRSPLCEILNCEQFVLKQWKVSLPSLELSLRKIQLTTAFAYERKFGQSPFSVNAQVFSDFRKEFRRSYKADGNEIFDYSYQLQPIVQFRFYALQKRNIRKGTGGNNLSGIYFAPHVEFLRYATTRWGHYQSKQHFGPGLSLGYQQSIFKRVYVDIFGAMGRNLLSDSPDIPIHFGTLRIGFGLRI</sequence>
<gene>
    <name evidence="2" type="ordered locus">Dfer_1876</name>
</gene>
<organism evidence="2 3">
    <name type="scientific">Dyadobacter fermentans (strain ATCC 700827 / DSM 18053 / CIP 107007 / KCTC 52180 / NS114)</name>
    <dbReference type="NCBI Taxonomy" id="471854"/>
    <lineage>
        <taxon>Bacteria</taxon>
        <taxon>Pseudomonadati</taxon>
        <taxon>Bacteroidota</taxon>
        <taxon>Cytophagia</taxon>
        <taxon>Cytophagales</taxon>
        <taxon>Spirosomataceae</taxon>
        <taxon>Dyadobacter</taxon>
    </lineage>
</organism>
<name>C6VUX4_DYAFD</name>
<evidence type="ECO:0000256" key="1">
    <source>
        <dbReference type="SAM" id="SignalP"/>
    </source>
</evidence>
<dbReference type="OrthoDB" id="912723at2"/>